<dbReference type="SUPFAM" id="SSF52058">
    <property type="entry name" value="L domain-like"/>
    <property type="match status" value="1"/>
</dbReference>
<feature type="compositionally biased region" description="Basic and acidic residues" evidence="6">
    <location>
        <begin position="427"/>
        <end position="436"/>
    </location>
</feature>
<dbReference type="PROSITE" id="PS50011">
    <property type="entry name" value="PROTEIN_KINASE_DOM"/>
    <property type="match status" value="1"/>
</dbReference>
<evidence type="ECO:0000256" key="6">
    <source>
        <dbReference type="SAM" id="MobiDB-lite"/>
    </source>
</evidence>
<dbReference type="GO" id="GO:0004691">
    <property type="term" value="F:cAMP-dependent protein kinase activity"/>
    <property type="evidence" value="ECO:0007669"/>
    <property type="project" value="TreeGrafter"/>
</dbReference>
<protein>
    <submittedName>
        <fullName evidence="10">AGC protein kinase</fullName>
    </submittedName>
</protein>
<name>W2PC13_PHYN3</name>
<accession>W2PC13</accession>
<dbReference type="GO" id="GO:0005952">
    <property type="term" value="C:cAMP-dependent protein kinase complex"/>
    <property type="evidence" value="ECO:0007669"/>
    <property type="project" value="TreeGrafter"/>
</dbReference>
<dbReference type="InterPro" id="IPR032675">
    <property type="entry name" value="LRR_dom_sf"/>
</dbReference>
<evidence type="ECO:0000313" key="11">
    <source>
        <dbReference type="Proteomes" id="UP000018817"/>
    </source>
</evidence>
<dbReference type="Gene3D" id="3.80.10.10">
    <property type="entry name" value="Ribonuclease Inhibitor"/>
    <property type="match status" value="1"/>
</dbReference>
<keyword evidence="3" id="KW-0547">Nucleotide-binding</keyword>
<dbReference type="GO" id="GO:0005524">
    <property type="term" value="F:ATP binding"/>
    <property type="evidence" value="ECO:0007669"/>
    <property type="project" value="UniProtKB-KW"/>
</dbReference>
<evidence type="ECO:0000256" key="1">
    <source>
        <dbReference type="ARBA" id="ARBA00022527"/>
    </source>
</evidence>
<keyword evidence="5" id="KW-0067">ATP-binding</keyword>
<dbReference type="AlphaFoldDB" id="W2PC13"/>
<evidence type="ECO:0000256" key="3">
    <source>
        <dbReference type="ARBA" id="ARBA00022741"/>
    </source>
</evidence>
<keyword evidence="7" id="KW-0732">Signal</keyword>
<feature type="signal peptide" evidence="7">
    <location>
        <begin position="1"/>
        <end position="19"/>
    </location>
</feature>
<dbReference type="VEuPathDB" id="FungiDB:PPTG_24840"/>
<dbReference type="Gene3D" id="3.30.200.20">
    <property type="entry name" value="Phosphorylase Kinase, domain 1"/>
    <property type="match status" value="2"/>
</dbReference>
<dbReference type="InterPro" id="IPR008271">
    <property type="entry name" value="Ser/Thr_kinase_AS"/>
</dbReference>
<dbReference type="InterPro" id="IPR011009">
    <property type="entry name" value="Kinase-like_dom_sf"/>
</dbReference>
<dbReference type="InterPro" id="IPR045270">
    <property type="entry name" value="STKc_AGC"/>
</dbReference>
<dbReference type="PANTHER" id="PTHR24353:SF37">
    <property type="entry name" value="CAMP-DEPENDENT PROTEIN KINASE CATALYTIC SUBUNIT PRKX"/>
    <property type="match status" value="1"/>
</dbReference>
<reference evidence="11" key="1">
    <citation type="submission" date="2011-12" db="EMBL/GenBank/DDBJ databases">
        <authorList>
            <consortium name="The Broad Institute Genome Sequencing Platform"/>
            <person name="Russ C."/>
            <person name="Tyler B."/>
            <person name="Panabieres F."/>
            <person name="Shan W."/>
            <person name="Tripathy S."/>
            <person name="Grunwald N."/>
            <person name="Machado M."/>
            <person name="Young S.K."/>
            <person name="Zeng Q."/>
            <person name="Gargeya S."/>
            <person name="Fitzgerald M."/>
            <person name="Haas B."/>
            <person name="Abouelleil A."/>
            <person name="Alvarado L."/>
            <person name="Arachchi H.M."/>
            <person name="Berlin A."/>
            <person name="Chapman S.B."/>
            <person name="Gearin G."/>
            <person name="Goldberg J."/>
            <person name="Griggs A."/>
            <person name="Gujja S."/>
            <person name="Hansen M."/>
            <person name="Heiman D."/>
            <person name="Howarth C."/>
            <person name="Larimer J."/>
            <person name="Lui A."/>
            <person name="MacDonald P.J.P."/>
            <person name="McCowen C."/>
            <person name="Montmayeur A."/>
            <person name="Murphy C."/>
            <person name="Neiman D."/>
            <person name="Pearson M."/>
            <person name="Priest M."/>
            <person name="Roberts A."/>
            <person name="Saif S."/>
            <person name="Shea T."/>
            <person name="Sisk P."/>
            <person name="Stolte C."/>
            <person name="Sykes S."/>
            <person name="Wortman J."/>
            <person name="Nusbaum C."/>
            <person name="Birren B."/>
        </authorList>
    </citation>
    <scope>NUCLEOTIDE SEQUENCE [LARGE SCALE GENOMIC DNA]</scope>
    <source>
        <strain evidence="11">INRA-310</strain>
    </source>
</reference>
<evidence type="ECO:0000256" key="5">
    <source>
        <dbReference type="ARBA" id="ARBA00022840"/>
    </source>
</evidence>
<evidence type="ECO:0000256" key="2">
    <source>
        <dbReference type="ARBA" id="ARBA00022679"/>
    </source>
</evidence>
<dbReference type="PROSITE" id="PS51285">
    <property type="entry name" value="AGC_KINASE_CTER"/>
    <property type="match status" value="1"/>
</dbReference>
<evidence type="ECO:0000259" key="8">
    <source>
        <dbReference type="PROSITE" id="PS50011"/>
    </source>
</evidence>
<evidence type="ECO:0000256" key="7">
    <source>
        <dbReference type="SAM" id="SignalP"/>
    </source>
</evidence>
<dbReference type="Proteomes" id="UP000018817">
    <property type="component" value="Unassembled WGS sequence"/>
</dbReference>
<dbReference type="Pfam" id="PF00069">
    <property type="entry name" value="Pkinase"/>
    <property type="match status" value="2"/>
</dbReference>
<dbReference type="PROSITE" id="PS00108">
    <property type="entry name" value="PROTEIN_KINASE_ST"/>
    <property type="match status" value="1"/>
</dbReference>
<feature type="domain" description="AGC-kinase C-terminal" evidence="9">
    <location>
        <begin position="655"/>
        <end position="704"/>
    </location>
</feature>
<dbReference type="PANTHER" id="PTHR24353">
    <property type="entry name" value="CYCLIC NUCLEOTIDE-DEPENDENT PROTEIN KINASE"/>
    <property type="match status" value="1"/>
</dbReference>
<sequence length="704" mass="78027">MRLWWVWVATCALPLGLHAATTCPESGIAPPSEVTLAAAADGANDVAILVKNSDCDEVTIEATESEDPGSYRINASYVDIEVVESYPEVASLWLWNNKIKTFKAVGTSVTEVDITSNQLTSLDGLEFPSSVLLLTLDLNALTSTSASNFPDGLQRLYLRKNSITSLAKFRFSSELQNLYLNGNQQLTTLKGAVFPDSLQLIECSDCRITEIVGVTFPSKLKTMTLGGTTVTNFVVRESDVDVLKTAQLSLTVSLDEDDCSSVSGTVTTISSSVSACVLDDTSFSSLYPISNDSGSSGTSSSNSTTTSSSSTNGDSTTSSNNTNQAGSFGSVHLARHLDTGATVAIKVVTRRLVHEMHQEKNIMREQSVHLGLVHPFIARLYATFQDNDALYFVLEFCPGGEIYSLVYTHDDGHLEENEDCDDSDEEENRRSSRQVEEPETSDSVTTESESDEEQRQQRGASIAMGRNSLTLENFLFKQKLRSSHGGLHERYAAFYAACLVTALEFLHRRGVLYRDLKLENLVLDADGYPRLIDFGLSKPDATQTTERNSTMCGSAEYMAPEILQHKPYDQRVDLWSFGILLYEMLFGTTPFYHANHREQGRRIISEPVQFPEDYEQGHPAVCSLIKKLLEKDPVLRLASFSEVKKTTFFRTYFPSKQGWQQLEARQAEPPFIPRLDGPFDTSFFVRVQEEEKDFGSDADSDFGY</sequence>
<organism evidence="10 11">
    <name type="scientific">Phytophthora nicotianae (strain INRA-310)</name>
    <name type="common">Phytophthora parasitica</name>
    <dbReference type="NCBI Taxonomy" id="761204"/>
    <lineage>
        <taxon>Eukaryota</taxon>
        <taxon>Sar</taxon>
        <taxon>Stramenopiles</taxon>
        <taxon>Oomycota</taxon>
        <taxon>Peronosporomycetes</taxon>
        <taxon>Peronosporales</taxon>
        <taxon>Peronosporaceae</taxon>
        <taxon>Phytophthora</taxon>
    </lineage>
</organism>
<feature type="chain" id="PRO_5004821911" evidence="7">
    <location>
        <begin position="20"/>
        <end position="704"/>
    </location>
</feature>
<feature type="region of interest" description="Disordered" evidence="6">
    <location>
        <begin position="414"/>
        <end position="462"/>
    </location>
</feature>
<feature type="region of interest" description="Disordered" evidence="6">
    <location>
        <begin position="291"/>
        <end position="323"/>
    </location>
</feature>
<dbReference type="Gene3D" id="1.10.510.10">
    <property type="entry name" value="Transferase(Phosphotransferase) domain 1"/>
    <property type="match status" value="1"/>
</dbReference>
<gene>
    <name evidence="10" type="ORF">PPTG_24840</name>
</gene>
<dbReference type="GeneID" id="20193439"/>
<evidence type="ECO:0000313" key="10">
    <source>
        <dbReference type="EMBL" id="ETM97758.1"/>
    </source>
</evidence>
<dbReference type="OrthoDB" id="63267at2759"/>
<feature type="domain" description="Protein kinase" evidence="8">
    <location>
        <begin position="317"/>
        <end position="649"/>
    </location>
</feature>
<dbReference type="RefSeq" id="XP_008916946.1">
    <property type="nucleotide sequence ID" value="XM_008918698.1"/>
</dbReference>
<dbReference type="SMART" id="SM00220">
    <property type="entry name" value="S_TKc"/>
    <property type="match status" value="1"/>
</dbReference>
<evidence type="ECO:0000256" key="4">
    <source>
        <dbReference type="ARBA" id="ARBA00022777"/>
    </source>
</evidence>
<dbReference type="SUPFAM" id="SSF56112">
    <property type="entry name" value="Protein kinase-like (PK-like)"/>
    <property type="match status" value="1"/>
</dbReference>
<dbReference type="InterPro" id="IPR000961">
    <property type="entry name" value="AGC-kinase_C"/>
</dbReference>
<dbReference type="STRING" id="761204.W2PC13"/>
<dbReference type="FunFam" id="3.30.200.20:FF:000042">
    <property type="entry name" value="Aurora kinase A"/>
    <property type="match status" value="1"/>
</dbReference>
<keyword evidence="2" id="KW-0808">Transferase</keyword>
<evidence type="ECO:0000259" key="9">
    <source>
        <dbReference type="PROSITE" id="PS51285"/>
    </source>
</evidence>
<dbReference type="CDD" id="cd05123">
    <property type="entry name" value="STKc_AGC"/>
    <property type="match status" value="1"/>
</dbReference>
<keyword evidence="1" id="KW-0723">Serine/threonine-protein kinase</keyword>
<proteinExistence type="predicted"/>
<dbReference type="InterPro" id="IPR000719">
    <property type="entry name" value="Prot_kinase_dom"/>
</dbReference>
<keyword evidence="4 10" id="KW-0418">Kinase</keyword>
<reference evidence="10 11" key="2">
    <citation type="submission" date="2013-11" db="EMBL/GenBank/DDBJ databases">
        <title>The Genome Sequence of Phytophthora parasitica INRA-310.</title>
        <authorList>
            <consortium name="The Broad Institute Genomics Platform"/>
            <person name="Russ C."/>
            <person name="Tyler B."/>
            <person name="Panabieres F."/>
            <person name="Shan W."/>
            <person name="Tripathy S."/>
            <person name="Grunwald N."/>
            <person name="Machado M."/>
            <person name="Johnson C.S."/>
            <person name="Arredondo F."/>
            <person name="Hong C."/>
            <person name="Coffey M."/>
            <person name="Young S.K."/>
            <person name="Zeng Q."/>
            <person name="Gargeya S."/>
            <person name="Fitzgerald M."/>
            <person name="Abouelleil A."/>
            <person name="Alvarado L."/>
            <person name="Chapman S.B."/>
            <person name="Gainer-Dewar J."/>
            <person name="Goldberg J."/>
            <person name="Griggs A."/>
            <person name="Gujja S."/>
            <person name="Hansen M."/>
            <person name="Howarth C."/>
            <person name="Imamovic A."/>
            <person name="Ireland A."/>
            <person name="Larimer J."/>
            <person name="McCowan C."/>
            <person name="Murphy C."/>
            <person name="Pearson M."/>
            <person name="Poon T.W."/>
            <person name="Priest M."/>
            <person name="Roberts A."/>
            <person name="Saif S."/>
            <person name="Shea T."/>
            <person name="Sykes S."/>
            <person name="Wortman J."/>
            <person name="Nusbaum C."/>
            <person name="Birren B."/>
        </authorList>
    </citation>
    <scope>NUCLEOTIDE SEQUENCE [LARGE SCALE GENOMIC DNA]</scope>
    <source>
        <strain evidence="10 11">INRA-310</strain>
    </source>
</reference>
<dbReference type="FunFam" id="1.10.510.10:FF:001110">
    <property type="entry name" value="AGC family protein kinase"/>
    <property type="match status" value="1"/>
</dbReference>
<dbReference type="EMBL" id="KI669828">
    <property type="protein sequence ID" value="ETM97758.1"/>
    <property type="molecule type" value="Genomic_DNA"/>
</dbReference>
<feature type="compositionally biased region" description="Acidic residues" evidence="6">
    <location>
        <begin position="416"/>
        <end position="426"/>
    </location>
</feature>